<feature type="domain" description="PB1" evidence="2">
    <location>
        <begin position="6"/>
        <end position="87"/>
    </location>
</feature>
<dbReference type="EMBL" id="JWZT01001464">
    <property type="protein sequence ID" value="KII72018.1"/>
    <property type="molecule type" value="Genomic_DNA"/>
</dbReference>
<accession>A0A0C2JRI3</accession>
<reference evidence="3 4" key="1">
    <citation type="journal article" date="2014" name="Genome Biol. Evol.">
        <title>The genome of the myxosporean Thelohanellus kitauei shows adaptations to nutrient acquisition within its fish host.</title>
        <authorList>
            <person name="Yang Y."/>
            <person name="Xiong J."/>
            <person name="Zhou Z."/>
            <person name="Huo F."/>
            <person name="Miao W."/>
            <person name="Ran C."/>
            <person name="Liu Y."/>
            <person name="Zhang J."/>
            <person name="Feng J."/>
            <person name="Wang M."/>
            <person name="Wang M."/>
            <person name="Wang L."/>
            <person name="Yao B."/>
        </authorList>
    </citation>
    <scope>NUCLEOTIDE SEQUENCE [LARGE SCALE GENOMIC DNA]</scope>
    <source>
        <strain evidence="3">Wuqing</strain>
    </source>
</reference>
<dbReference type="PROSITE" id="PS51745">
    <property type="entry name" value="PB1"/>
    <property type="match status" value="1"/>
</dbReference>
<comment type="caution">
    <text evidence="3">The sequence shown here is derived from an EMBL/GenBank/DDBJ whole genome shotgun (WGS) entry which is preliminary data.</text>
</comment>
<dbReference type="Gene3D" id="3.10.20.90">
    <property type="entry name" value="Phosphatidylinositol 3-kinase Catalytic Subunit, Chain A, domain 1"/>
    <property type="match status" value="1"/>
</dbReference>
<evidence type="ECO:0000313" key="3">
    <source>
        <dbReference type="EMBL" id="KII72018.1"/>
    </source>
</evidence>
<dbReference type="SUPFAM" id="SSF54277">
    <property type="entry name" value="CAD &amp; PB1 domains"/>
    <property type="match status" value="1"/>
</dbReference>
<dbReference type="Proteomes" id="UP000031668">
    <property type="component" value="Unassembled WGS sequence"/>
</dbReference>
<proteinExistence type="predicted"/>
<dbReference type="SMART" id="SM00666">
    <property type="entry name" value="PB1"/>
    <property type="match status" value="1"/>
</dbReference>
<dbReference type="InterPro" id="IPR053793">
    <property type="entry name" value="PB1-like"/>
</dbReference>
<feature type="compositionally biased region" description="Polar residues" evidence="1">
    <location>
        <begin position="346"/>
        <end position="356"/>
    </location>
</feature>
<dbReference type="AlphaFoldDB" id="A0A0C2JRI3"/>
<organism evidence="3 4">
    <name type="scientific">Thelohanellus kitauei</name>
    <name type="common">Myxosporean</name>
    <dbReference type="NCBI Taxonomy" id="669202"/>
    <lineage>
        <taxon>Eukaryota</taxon>
        <taxon>Metazoa</taxon>
        <taxon>Cnidaria</taxon>
        <taxon>Myxozoa</taxon>
        <taxon>Myxosporea</taxon>
        <taxon>Bivalvulida</taxon>
        <taxon>Platysporina</taxon>
        <taxon>Myxobolidae</taxon>
        <taxon>Thelohanellus</taxon>
    </lineage>
</organism>
<dbReference type="InterPro" id="IPR000270">
    <property type="entry name" value="PB1_dom"/>
</dbReference>
<dbReference type="Pfam" id="PF00564">
    <property type="entry name" value="PB1"/>
    <property type="match status" value="1"/>
</dbReference>
<name>A0A0C2JRI3_THEKT</name>
<protein>
    <submittedName>
        <fullName evidence="3">Protein TFG</fullName>
    </submittedName>
</protein>
<gene>
    <name evidence="3" type="ORF">RF11_04264</name>
</gene>
<dbReference type="OrthoDB" id="1594986at2759"/>
<dbReference type="OMA" id="SEYRFGM"/>
<feature type="compositionally biased region" description="Polar residues" evidence="1">
    <location>
        <begin position="242"/>
        <end position="257"/>
    </location>
</feature>
<sequence length="356" mass="39548">MSADKFLVFKVTRDGETRNVPVTNEELTFDDFLLMMERVFQFGHNTSSSLRVRYLDEDKDWVTISTNEELRFALSTHDTLKIDLSSCNSPKLSESPLSIDSQTTNVLVSELTQLRTALDSCISKLSQLQFVANNSKINEQGKLAESFSRSVDIGAQPPQKSEPPPQRMDHSFGGVGDPPRFPMQPPSRGSSVKPSYPDGPQHSAPYPQPHQGFDQNRARPQLGYEPGLPAQRLPIRPDIISAPSQISTMDTQVSTRADAQYPRDQGPEKSYTQQQIPPPYAPSTHIGQRPLQQNMPPSMGYQAPMMRPQYPYNPQMAGQYSGPPSGQPRMSAPPIYGYAAAPRTSEGPSNPQNHHQ</sequence>
<evidence type="ECO:0000256" key="1">
    <source>
        <dbReference type="SAM" id="MobiDB-lite"/>
    </source>
</evidence>
<keyword evidence="4" id="KW-1185">Reference proteome</keyword>
<evidence type="ECO:0000313" key="4">
    <source>
        <dbReference type="Proteomes" id="UP000031668"/>
    </source>
</evidence>
<feature type="region of interest" description="Disordered" evidence="1">
    <location>
        <begin position="153"/>
        <end position="356"/>
    </location>
</feature>
<evidence type="ECO:0000259" key="2">
    <source>
        <dbReference type="PROSITE" id="PS51745"/>
    </source>
</evidence>